<dbReference type="STRING" id="1123404.SAMN02745784_01974"/>
<evidence type="ECO:0000256" key="1">
    <source>
        <dbReference type="SAM" id="Phobius"/>
    </source>
</evidence>
<dbReference type="GO" id="GO:0080120">
    <property type="term" value="P:CAAX-box protein maturation"/>
    <property type="evidence" value="ECO:0007669"/>
    <property type="project" value="UniProtKB-ARBA"/>
</dbReference>
<gene>
    <name evidence="3" type="ORF">SAMN02745784_01974</name>
</gene>
<evidence type="ECO:0000313" key="4">
    <source>
        <dbReference type="Proteomes" id="UP000184114"/>
    </source>
</evidence>
<feature type="transmembrane region" description="Helical" evidence="1">
    <location>
        <begin position="202"/>
        <end position="224"/>
    </location>
</feature>
<feature type="transmembrane region" description="Helical" evidence="1">
    <location>
        <begin position="43"/>
        <end position="63"/>
    </location>
</feature>
<organism evidence="3 4">
    <name type="scientific">Tissierella praeacuta DSM 18095</name>
    <dbReference type="NCBI Taxonomy" id="1123404"/>
    <lineage>
        <taxon>Bacteria</taxon>
        <taxon>Bacillati</taxon>
        <taxon>Bacillota</taxon>
        <taxon>Tissierellia</taxon>
        <taxon>Tissierellales</taxon>
        <taxon>Tissierellaceae</taxon>
        <taxon>Tissierella</taxon>
    </lineage>
</organism>
<dbReference type="Pfam" id="PF02517">
    <property type="entry name" value="Rce1-like"/>
    <property type="match status" value="1"/>
</dbReference>
<dbReference type="PANTHER" id="PTHR36435">
    <property type="entry name" value="SLR1288 PROTEIN"/>
    <property type="match status" value="1"/>
</dbReference>
<dbReference type="InterPro" id="IPR003675">
    <property type="entry name" value="Rce1/LyrA-like_dom"/>
</dbReference>
<feature type="transmembrane region" description="Helical" evidence="1">
    <location>
        <begin position="245"/>
        <end position="267"/>
    </location>
</feature>
<feature type="transmembrane region" description="Helical" evidence="1">
    <location>
        <begin position="164"/>
        <end position="196"/>
    </location>
</feature>
<feature type="domain" description="CAAX prenyl protease 2/Lysostaphin resistance protein A-like" evidence="2">
    <location>
        <begin position="129"/>
        <end position="214"/>
    </location>
</feature>
<protein>
    <recommendedName>
        <fullName evidence="2">CAAX prenyl protease 2/Lysostaphin resistance protein A-like domain-containing protein</fullName>
    </recommendedName>
</protein>
<keyword evidence="4" id="KW-1185">Reference proteome</keyword>
<evidence type="ECO:0000259" key="2">
    <source>
        <dbReference type="Pfam" id="PF02517"/>
    </source>
</evidence>
<dbReference type="AlphaFoldDB" id="A0A1M4WSU6"/>
<evidence type="ECO:0000313" key="3">
    <source>
        <dbReference type="EMBL" id="SHE84371.1"/>
    </source>
</evidence>
<keyword evidence="1" id="KW-1133">Transmembrane helix</keyword>
<feature type="transmembrane region" description="Helical" evidence="1">
    <location>
        <begin position="126"/>
        <end position="143"/>
    </location>
</feature>
<name>A0A1M4WSU6_9FIRM</name>
<dbReference type="Proteomes" id="UP000184114">
    <property type="component" value="Unassembled WGS sequence"/>
</dbReference>
<dbReference type="EMBL" id="FQTY01000008">
    <property type="protein sequence ID" value="SHE84371.1"/>
    <property type="molecule type" value="Genomic_DNA"/>
</dbReference>
<sequence>MNGDENENMKEFKRNYILEVNLLYLLLGLLLFFLGSAVQNREIYSGLLITEYIIILIPSLLYMKSKKIPLKQSLRLNKISLKQIWYIILITIFSYPIAIFFNTLVITILSFFGELIPSSVPLPENMGLYFLSIFIIGLAPGICEEVMFRGAIMDGYSIMGKKKAIIYSAFLFGLFHLNLQNLLGPMFLGIIFGIIVYKTNSIYSSILAHILNNSIAMTIGYFGMKAQSEIGDIKAYEVPNQIQMLILLLTIGIFALVSSIILIRLIKKLPQGEIIVKDSIQYEDTKFIYYLPIIGIIFLFIIVNIKYLFI</sequence>
<dbReference type="PANTHER" id="PTHR36435:SF1">
    <property type="entry name" value="CAAX AMINO TERMINAL PROTEASE FAMILY PROTEIN"/>
    <property type="match status" value="1"/>
</dbReference>
<dbReference type="InterPro" id="IPR052710">
    <property type="entry name" value="CAAX_protease"/>
</dbReference>
<feature type="transmembrane region" description="Helical" evidence="1">
    <location>
        <begin position="84"/>
        <end position="106"/>
    </location>
</feature>
<proteinExistence type="predicted"/>
<accession>A0A1M4WSU6</accession>
<dbReference type="GO" id="GO:0004175">
    <property type="term" value="F:endopeptidase activity"/>
    <property type="evidence" value="ECO:0007669"/>
    <property type="project" value="UniProtKB-ARBA"/>
</dbReference>
<feature type="transmembrane region" description="Helical" evidence="1">
    <location>
        <begin position="16"/>
        <end position="37"/>
    </location>
</feature>
<keyword evidence="1" id="KW-0812">Transmembrane</keyword>
<feature type="transmembrane region" description="Helical" evidence="1">
    <location>
        <begin position="287"/>
        <end position="309"/>
    </location>
</feature>
<keyword evidence="1" id="KW-0472">Membrane</keyword>
<reference evidence="4" key="1">
    <citation type="submission" date="2016-11" db="EMBL/GenBank/DDBJ databases">
        <authorList>
            <person name="Varghese N."/>
            <person name="Submissions S."/>
        </authorList>
    </citation>
    <scope>NUCLEOTIDE SEQUENCE [LARGE SCALE GENOMIC DNA]</scope>
    <source>
        <strain evidence="4">DSM 18095</strain>
    </source>
</reference>